<gene>
    <name evidence="4" type="ORF">OKIOD_LOCUS10040</name>
</gene>
<comment type="caution">
    <text evidence="2">Lacks conserved residue(s) required for the propagation of feature annotation.</text>
</comment>
<sequence length="328" mass="35808">MKAFALFASASAWTSSEYATTYSYWDPSNMTCGGTITESTLLVIPTDENGFYYNDMDCHWDLQFPEDVSLLHVVPRNFAVEDCGSGCYCDALIVNANQTDESGYCGFQETSRRRRQAEKEYSLEGRYNIYNENSNNTGMDARTIVGNTGTIKWFTDGSVAYRGAEVCIYADGDDMEAVCPPPAPAAPATLSPADAWAQIEAAAADVATVVNDFYAALPGLGANSVLATKKVNRFNDFFAKMQKLNNHSSADACAYPAGSNDHSTFVSPVDSADGCEELAGLFASLASFLDSYVCLPSAESRSIKWTRLIQRQRKLVMTRKLKQMSCGN</sequence>
<dbReference type="InterPro" id="IPR035914">
    <property type="entry name" value="Sperma_CUB_dom_sf"/>
</dbReference>
<name>A0ABN7SSF6_OIKDI</name>
<feature type="domain" description="CUB" evidence="3">
    <location>
        <begin position="32"/>
        <end position="171"/>
    </location>
</feature>
<dbReference type="EMBL" id="OU015566">
    <property type="protein sequence ID" value="CAG5104481.1"/>
    <property type="molecule type" value="Genomic_DNA"/>
</dbReference>
<accession>A0ABN7SSF6</accession>
<keyword evidence="5" id="KW-1185">Reference proteome</keyword>
<dbReference type="SUPFAM" id="SSF49854">
    <property type="entry name" value="Spermadhesin, CUB domain"/>
    <property type="match status" value="1"/>
</dbReference>
<keyword evidence="1" id="KW-1015">Disulfide bond</keyword>
<dbReference type="Gene3D" id="2.60.120.290">
    <property type="entry name" value="Spermadhesin, CUB domain"/>
    <property type="match status" value="1"/>
</dbReference>
<evidence type="ECO:0000256" key="2">
    <source>
        <dbReference type="PROSITE-ProRule" id="PRU00059"/>
    </source>
</evidence>
<dbReference type="PROSITE" id="PS01180">
    <property type="entry name" value="CUB"/>
    <property type="match status" value="1"/>
</dbReference>
<proteinExistence type="predicted"/>
<evidence type="ECO:0000256" key="1">
    <source>
        <dbReference type="ARBA" id="ARBA00023157"/>
    </source>
</evidence>
<protein>
    <submittedName>
        <fullName evidence="4">Oidioi.mRNA.OKI2018_I69.chr1.g1275.t1.cds</fullName>
    </submittedName>
</protein>
<evidence type="ECO:0000313" key="5">
    <source>
        <dbReference type="Proteomes" id="UP001158576"/>
    </source>
</evidence>
<reference evidence="4 5" key="1">
    <citation type="submission" date="2021-04" db="EMBL/GenBank/DDBJ databases">
        <authorList>
            <person name="Bliznina A."/>
        </authorList>
    </citation>
    <scope>NUCLEOTIDE SEQUENCE [LARGE SCALE GENOMIC DNA]</scope>
</reference>
<organism evidence="4 5">
    <name type="scientific">Oikopleura dioica</name>
    <name type="common">Tunicate</name>
    <dbReference type="NCBI Taxonomy" id="34765"/>
    <lineage>
        <taxon>Eukaryota</taxon>
        <taxon>Metazoa</taxon>
        <taxon>Chordata</taxon>
        <taxon>Tunicata</taxon>
        <taxon>Appendicularia</taxon>
        <taxon>Copelata</taxon>
        <taxon>Oikopleuridae</taxon>
        <taxon>Oikopleura</taxon>
    </lineage>
</organism>
<dbReference type="Proteomes" id="UP001158576">
    <property type="component" value="Chromosome 1"/>
</dbReference>
<dbReference type="InterPro" id="IPR000859">
    <property type="entry name" value="CUB_dom"/>
</dbReference>
<evidence type="ECO:0000259" key="3">
    <source>
        <dbReference type="PROSITE" id="PS01180"/>
    </source>
</evidence>
<evidence type="ECO:0000313" key="4">
    <source>
        <dbReference type="EMBL" id="CAG5104481.1"/>
    </source>
</evidence>